<reference evidence="1" key="2">
    <citation type="submission" date="2022-12" db="EMBL/GenBank/DDBJ databases">
        <authorList>
            <person name="Dechsakulwatana C."/>
            <person name="Rungsihiranrut A."/>
            <person name="Muangchinda C."/>
            <person name="Ningthoujam R."/>
            <person name="Klankeo P."/>
            <person name="Pinyakong O."/>
        </authorList>
    </citation>
    <scope>NUCLEOTIDE SEQUENCE</scope>
    <source>
        <strain evidence="1">TL01-2</strain>
    </source>
</reference>
<dbReference type="EMBL" id="JAPTGD010000002">
    <property type="protein sequence ID" value="MDU9693965.1"/>
    <property type="molecule type" value="Genomic_DNA"/>
</dbReference>
<gene>
    <name evidence="1" type="ORF">O0Q50_22550</name>
</gene>
<comment type="caution">
    <text evidence="1">The sequence shown here is derived from an EMBL/GenBank/DDBJ whole genome shotgun (WGS) entry which is preliminary data.</text>
</comment>
<reference evidence="1" key="1">
    <citation type="journal article" date="2022" name="J Environ Chem Eng">
        <title>Biodegradation of petroleum oil using a constructed nonpathogenic and heavy metal-tolerant bacterial consortium isolated from marine sponges.</title>
        <authorList>
            <person name="Dechsakulwatana C."/>
            <person name="Rungsihiranrut A."/>
            <person name="Muangchinda C."/>
            <person name="Ningthoujam R."/>
            <person name="Klankeo P."/>
            <person name="Pinyakong O."/>
        </authorList>
    </citation>
    <scope>NUCLEOTIDE SEQUENCE</scope>
    <source>
        <strain evidence="1">TL01-2</strain>
    </source>
</reference>
<accession>A0AAX6NEN8</accession>
<sequence>MKTEITTFEENNFKEFLKDKDFSYLYNFITKENGKNVTRRLTKVLDYFDNNPIVLVSDIANTNFPYLSSIRLDKNIIPCGVFFTKLNAFIYEDKYVANDVFSGLKDILSFSKKELTEKISNEVEEELGERTSRVSSLTNISTDSIEKMKVKQRAIVFRKIIRGEVLPYLLTLDPVKFRREVSYEMYYRYLSNPIQYIKEFVSNYIEKSPKSTQNQLARIAADKELKRELILDERVRKAIKAFKLLHNELKTVLNVTVVTVSGQRRTVPNEIEIYSNTVRIGSIHNNVEIGEIEAFEHQLKVYNILEDTM</sequence>
<dbReference type="Proteomes" id="UP001269400">
    <property type="component" value="Unassembled WGS sequence"/>
</dbReference>
<dbReference type="RefSeq" id="WP_316911182.1">
    <property type="nucleotide sequence ID" value="NZ_JAPTGD010000002.1"/>
</dbReference>
<protein>
    <submittedName>
        <fullName evidence="1">Uncharacterized protein</fullName>
    </submittedName>
</protein>
<dbReference type="AlphaFoldDB" id="A0AAX6NEN8"/>
<organism evidence="1 2">
    <name type="scientific">Priestia aryabhattai</name>
    <name type="common">Bacillus aryabhattai</name>
    <dbReference type="NCBI Taxonomy" id="412384"/>
    <lineage>
        <taxon>Bacteria</taxon>
        <taxon>Bacillati</taxon>
        <taxon>Bacillota</taxon>
        <taxon>Bacilli</taxon>
        <taxon>Bacillales</taxon>
        <taxon>Bacillaceae</taxon>
        <taxon>Priestia</taxon>
    </lineage>
</organism>
<evidence type="ECO:0000313" key="1">
    <source>
        <dbReference type="EMBL" id="MDU9693965.1"/>
    </source>
</evidence>
<proteinExistence type="predicted"/>
<evidence type="ECO:0000313" key="2">
    <source>
        <dbReference type="Proteomes" id="UP001269400"/>
    </source>
</evidence>
<name>A0AAX6NEN8_PRIAR</name>